<evidence type="ECO:0000313" key="2">
    <source>
        <dbReference type="Proteomes" id="UP000507470"/>
    </source>
</evidence>
<accession>A0A6J8CGI6</accession>
<dbReference type="EMBL" id="CACVKT020005246">
    <property type="protein sequence ID" value="CAC5394000.1"/>
    <property type="molecule type" value="Genomic_DNA"/>
</dbReference>
<protein>
    <submittedName>
        <fullName evidence="1">Uncharacterized protein</fullName>
    </submittedName>
</protein>
<dbReference type="OrthoDB" id="269227at2759"/>
<name>A0A6J8CGI6_MYTCO</name>
<reference evidence="1 2" key="1">
    <citation type="submission" date="2020-06" db="EMBL/GenBank/DDBJ databases">
        <authorList>
            <person name="Li R."/>
            <person name="Bekaert M."/>
        </authorList>
    </citation>
    <scope>NUCLEOTIDE SEQUENCE [LARGE SCALE GENOMIC DNA]</scope>
    <source>
        <strain evidence="2">wild</strain>
    </source>
</reference>
<gene>
    <name evidence="1" type="ORF">MCOR_28805</name>
</gene>
<proteinExistence type="predicted"/>
<evidence type="ECO:0000313" key="1">
    <source>
        <dbReference type="EMBL" id="CAC5394000.1"/>
    </source>
</evidence>
<dbReference type="InterPro" id="IPR036188">
    <property type="entry name" value="FAD/NAD-bd_sf"/>
</dbReference>
<dbReference type="AlphaFoldDB" id="A0A6J8CGI6"/>
<dbReference type="SUPFAM" id="SSF51905">
    <property type="entry name" value="FAD/NAD(P)-binding domain"/>
    <property type="match status" value="1"/>
</dbReference>
<organism evidence="1 2">
    <name type="scientific">Mytilus coruscus</name>
    <name type="common">Sea mussel</name>
    <dbReference type="NCBI Taxonomy" id="42192"/>
    <lineage>
        <taxon>Eukaryota</taxon>
        <taxon>Metazoa</taxon>
        <taxon>Spiralia</taxon>
        <taxon>Lophotrochozoa</taxon>
        <taxon>Mollusca</taxon>
        <taxon>Bivalvia</taxon>
        <taxon>Autobranchia</taxon>
        <taxon>Pteriomorphia</taxon>
        <taxon>Mytilida</taxon>
        <taxon>Mytiloidea</taxon>
        <taxon>Mytilidae</taxon>
        <taxon>Mytilinae</taxon>
        <taxon>Mytilus</taxon>
    </lineage>
</organism>
<keyword evidence="2" id="KW-1185">Reference proteome</keyword>
<dbReference type="Proteomes" id="UP000507470">
    <property type="component" value="Unassembled WGS sequence"/>
</dbReference>
<dbReference type="Gene3D" id="3.50.50.60">
    <property type="entry name" value="FAD/NAD(P)-binding domain"/>
    <property type="match status" value="1"/>
</dbReference>
<sequence length="229" mass="27695">MLYKTADIYKRYTVFDLQRKDPWFSAAEFSTTLTNVQEKVTTFDPTNFSKAIFWLNLGVRVGGIRNLRVVEASVMRNQIASYPHAVAIMIAEKAADMIRCTNTVGKWRRQVSALYNTVYCRNRYADYQCKFNRYNTVYCRNRYVDYQCKFNRYNIVYCRNRYVDYQCKFNRYNTVYCRNRYVDYQCKFNRYNIVYCRNRYVDYQCIFNRYNTYLKIGGVNICENLRGQS</sequence>